<protein>
    <submittedName>
        <fullName evidence="2">Uncharacterized protein</fullName>
    </submittedName>
</protein>
<dbReference type="EMBL" id="JBBWWQ010000019">
    <property type="protein sequence ID" value="KAK8918708.1"/>
    <property type="molecule type" value="Genomic_DNA"/>
</dbReference>
<keyword evidence="3" id="KW-1185">Reference proteome</keyword>
<evidence type="ECO:0000313" key="2">
    <source>
        <dbReference type="EMBL" id="KAK8918708.1"/>
    </source>
</evidence>
<organism evidence="2 3">
    <name type="scientific">Platanthera zijinensis</name>
    <dbReference type="NCBI Taxonomy" id="2320716"/>
    <lineage>
        <taxon>Eukaryota</taxon>
        <taxon>Viridiplantae</taxon>
        <taxon>Streptophyta</taxon>
        <taxon>Embryophyta</taxon>
        <taxon>Tracheophyta</taxon>
        <taxon>Spermatophyta</taxon>
        <taxon>Magnoliopsida</taxon>
        <taxon>Liliopsida</taxon>
        <taxon>Asparagales</taxon>
        <taxon>Orchidaceae</taxon>
        <taxon>Orchidoideae</taxon>
        <taxon>Orchideae</taxon>
        <taxon>Orchidinae</taxon>
        <taxon>Platanthera</taxon>
    </lineage>
</organism>
<comment type="caution">
    <text evidence="2">The sequence shown here is derived from an EMBL/GenBank/DDBJ whole genome shotgun (WGS) entry which is preliminary data.</text>
</comment>
<sequence length="210" mass="22450">MLPVRAHRNTYLLYKYGEKGTTFSNKFPGRPAVLLILMGLPVRDDTEVAALFGLIDGPPPRVRRGTQVDGSERGREQQDVAKLPAPTNLISSAASLQCAPSLGTTIPVGDAGQFPLNNQLVVILVRNSVAPCFAGLAPNHIFLPFRRLKMMPSVVMALATSIDGDGGKTRIKLSEGQKWPRPPASGEGFSPSRLCGEPAGDPPSFYGAFP</sequence>
<proteinExistence type="predicted"/>
<dbReference type="Proteomes" id="UP001418222">
    <property type="component" value="Unassembled WGS sequence"/>
</dbReference>
<evidence type="ECO:0000256" key="1">
    <source>
        <dbReference type="SAM" id="MobiDB-lite"/>
    </source>
</evidence>
<reference evidence="2 3" key="1">
    <citation type="journal article" date="2022" name="Nat. Plants">
        <title>Genomes of leafy and leafless Platanthera orchids illuminate the evolution of mycoheterotrophy.</title>
        <authorList>
            <person name="Li M.H."/>
            <person name="Liu K.W."/>
            <person name="Li Z."/>
            <person name="Lu H.C."/>
            <person name="Ye Q.L."/>
            <person name="Zhang D."/>
            <person name="Wang J.Y."/>
            <person name="Li Y.F."/>
            <person name="Zhong Z.M."/>
            <person name="Liu X."/>
            <person name="Yu X."/>
            <person name="Liu D.K."/>
            <person name="Tu X.D."/>
            <person name="Liu B."/>
            <person name="Hao Y."/>
            <person name="Liao X.Y."/>
            <person name="Jiang Y.T."/>
            <person name="Sun W.H."/>
            <person name="Chen J."/>
            <person name="Chen Y.Q."/>
            <person name="Ai Y."/>
            <person name="Zhai J.W."/>
            <person name="Wu S.S."/>
            <person name="Zhou Z."/>
            <person name="Hsiao Y.Y."/>
            <person name="Wu W.L."/>
            <person name="Chen Y.Y."/>
            <person name="Lin Y.F."/>
            <person name="Hsu J.L."/>
            <person name="Li C.Y."/>
            <person name="Wang Z.W."/>
            <person name="Zhao X."/>
            <person name="Zhong W.Y."/>
            <person name="Ma X.K."/>
            <person name="Ma L."/>
            <person name="Huang J."/>
            <person name="Chen G.Z."/>
            <person name="Huang M.Z."/>
            <person name="Huang L."/>
            <person name="Peng D.H."/>
            <person name="Luo Y.B."/>
            <person name="Zou S.Q."/>
            <person name="Chen S.P."/>
            <person name="Lan S."/>
            <person name="Tsai W.C."/>
            <person name="Van de Peer Y."/>
            <person name="Liu Z.J."/>
        </authorList>
    </citation>
    <scope>NUCLEOTIDE SEQUENCE [LARGE SCALE GENOMIC DNA]</scope>
    <source>
        <strain evidence="2">Lor287</strain>
    </source>
</reference>
<dbReference type="AlphaFoldDB" id="A0AAP0FVZ5"/>
<evidence type="ECO:0000313" key="3">
    <source>
        <dbReference type="Proteomes" id="UP001418222"/>
    </source>
</evidence>
<feature type="region of interest" description="Disordered" evidence="1">
    <location>
        <begin position="169"/>
        <end position="210"/>
    </location>
</feature>
<accession>A0AAP0FVZ5</accession>
<name>A0AAP0FVZ5_9ASPA</name>
<gene>
    <name evidence="2" type="ORF">KSP39_PZI020990</name>
</gene>